<dbReference type="AlphaFoldDB" id="A0A9P4Q3U7"/>
<evidence type="ECO:0000256" key="6">
    <source>
        <dbReference type="SAM" id="Phobius"/>
    </source>
</evidence>
<evidence type="ECO:0000256" key="3">
    <source>
        <dbReference type="ARBA" id="ARBA00022989"/>
    </source>
</evidence>
<dbReference type="InterPro" id="IPR023244">
    <property type="entry name" value="Brefeldin_A-sensitivity_4"/>
</dbReference>
<feature type="region of interest" description="Disordered" evidence="5">
    <location>
        <begin position="388"/>
        <end position="444"/>
    </location>
</feature>
<reference evidence="8" key="1">
    <citation type="journal article" date="2020" name="Stud. Mycol.">
        <title>101 Dothideomycetes genomes: a test case for predicting lifestyles and emergence of pathogens.</title>
        <authorList>
            <person name="Haridas S."/>
            <person name="Albert R."/>
            <person name="Binder M."/>
            <person name="Bloem J."/>
            <person name="Labutti K."/>
            <person name="Salamov A."/>
            <person name="Andreopoulos B."/>
            <person name="Baker S."/>
            <person name="Barry K."/>
            <person name="Bills G."/>
            <person name="Bluhm B."/>
            <person name="Cannon C."/>
            <person name="Castanera R."/>
            <person name="Culley D."/>
            <person name="Daum C."/>
            <person name="Ezra D."/>
            <person name="Gonzalez J."/>
            <person name="Henrissat B."/>
            <person name="Kuo A."/>
            <person name="Liang C."/>
            <person name="Lipzen A."/>
            <person name="Lutzoni F."/>
            <person name="Magnuson J."/>
            <person name="Mondo S."/>
            <person name="Nolan M."/>
            <person name="Ohm R."/>
            <person name="Pangilinan J."/>
            <person name="Park H.-J."/>
            <person name="Ramirez L."/>
            <person name="Alfaro M."/>
            <person name="Sun H."/>
            <person name="Tritt A."/>
            <person name="Yoshinaga Y."/>
            <person name="Zwiers L.-H."/>
            <person name="Turgeon B."/>
            <person name="Goodwin S."/>
            <person name="Spatafora J."/>
            <person name="Crous P."/>
            <person name="Grigoriev I."/>
        </authorList>
    </citation>
    <scope>NUCLEOTIDE SEQUENCE</scope>
    <source>
        <strain evidence="8">CBS 116435</strain>
    </source>
</reference>
<feature type="transmembrane region" description="Helical" evidence="6">
    <location>
        <begin position="655"/>
        <end position="672"/>
    </location>
</feature>
<evidence type="ECO:0000256" key="1">
    <source>
        <dbReference type="ARBA" id="ARBA00004141"/>
    </source>
</evidence>
<keyword evidence="4 6" id="KW-0472">Membrane</keyword>
<feature type="region of interest" description="Disordered" evidence="5">
    <location>
        <begin position="52"/>
        <end position="73"/>
    </location>
</feature>
<proteinExistence type="predicted"/>
<dbReference type="GO" id="GO:0016020">
    <property type="term" value="C:membrane"/>
    <property type="evidence" value="ECO:0007669"/>
    <property type="project" value="UniProtKB-SubCell"/>
</dbReference>
<dbReference type="InterPro" id="IPR052430">
    <property type="entry name" value="IVT-Associated"/>
</dbReference>
<feature type="transmembrane region" description="Helical" evidence="6">
    <location>
        <begin position="761"/>
        <end position="780"/>
    </location>
</feature>
<feature type="compositionally biased region" description="Acidic residues" evidence="5">
    <location>
        <begin position="421"/>
        <end position="430"/>
    </location>
</feature>
<feature type="transmembrane region" description="Helical" evidence="6">
    <location>
        <begin position="188"/>
        <end position="210"/>
    </location>
</feature>
<feature type="transmembrane region" description="Helical" evidence="6">
    <location>
        <begin position="217"/>
        <end position="235"/>
    </location>
</feature>
<evidence type="ECO:0000259" key="7">
    <source>
        <dbReference type="Pfam" id="PF13515"/>
    </source>
</evidence>
<keyword evidence="9" id="KW-1185">Reference proteome</keyword>
<dbReference type="PANTHER" id="PTHR47804">
    <property type="entry name" value="60S RIBOSOMAL PROTEIN L19"/>
    <property type="match status" value="1"/>
</dbReference>
<feature type="domain" description="Integral membrane bound transporter" evidence="7">
    <location>
        <begin position="678"/>
        <end position="818"/>
    </location>
</feature>
<dbReference type="Proteomes" id="UP000799441">
    <property type="component" value="Unassembled WGS sequence"/>
</dbReference>
<evidence type="ECO:0000256" key="4">
    <source>
        <dbReference type="ARBA" id="ARBA00023136"/>
    </source>
</evidence>
<evidence type="ECO:0000313" key="8">
    <source>
        <dbReference type="EMBL" id="KAF2720092.1"/>
    </source>
</evidence>
<name>A0A9P4Q3U7_9PEZI</name>
<evidence type="ECO:0000256" key="5">
    <source>
        <dbReference type="SAM" id="MobiDB-lite"/>
    </source>
</evidence>
<protein>
    <recommendedName>
        <fullName evidence="7">Integral membrane bound transporter domain-containing protein</fullName>
    </recommendedName>
</protein>
<comment type="subcellular location">
    <subcellularLocation>
        <location evidence="1">Membrane</location>
        <topology evidence="1">Multi-pass membrane protein</topology>
    </subcellularLocation>
</comment>
<dbReference type="Pfam" id="PF13515">
    <property type="entry name" value="FUSC_2"/>
    <property type="match status" value="1"/>
</dbReference>
<dbReference type="EMBL" id="MU003803">
    <property type="protein sequence ID" value="KAF2720092.1"/>
    <property type="molecule type" value="Genomic_DNA"/>
</dbReference>
<gene>
    <name evidence="8" type="ORF">K431DRAFT_286095</name>
</gene>
<feature type="transmembrane region" description="Helical" evidence="6">
    <location>
        <begin position="250"/>
        <end position="272"/>
    </location>
</feature>
<organism evidence="8 9">
    <name type="scientific">Polychaeton citri CBS 116435</name>
    <dbReference type="NCBI Taxonomy" id="1314669"/>
    <lineage>
        <taxon>Eukaryota</taxon>
        <taxon>Fungi</taxon>
        <taxon>Dikarya</taxon>
        <taxon>Ascomycota</taxon>
        <taxon>Pezizomycotina</taxon>
        <taxon>Dothideomycetes</taxon>
        <taxon>Dothideomycetidae</taxon>
        <taxon>Capnodiales</taxon>
        <taxon>Capnodiaceae</taxon>
        <taxon>Polychaeton</taxon>
    </lineage>
</organism>
<sequence>MSNGPTRAETFHHRRSSRPSRILRPATFISPTTGERVRRGFSLRDASTLLRGGEATDETQPLLPGANNSANHHQRRRGFPHRALGLVADACRNVKDFALSKTGQNVFKCSIAYLLGTLATFVPQISRHLGRQDSKHMVATVTVWFHPARTMGSMHQGTIFGGLGFCYAAFVSFTSMAISMLFGNLDLLVVGHVIVLVVFCGGGLGAIAWLKQRMGHPLVNVACSLASLGCITVLVKEGAVQAGEFSENTVLGVLLMVLTGMVITTVVNMVVFPKRARIDLCKDLTNNTDLLGDLLILVTRAFLIGQQSDLEDDTFKRLSSDHQSSLNSMKKNLSEAKYEHFVLGTERQYFLEKRLVQCLTRLSQDIGGLRSAAFSQFTLLNEPSPAPFSLKSRTSSWTPMLGRSSNSVDPNTNTLDVITEAPEESEDLESDTQTAASKRSSRRASQEIDHGDLFATFLDQLGPPAKSLVYTLKQVLDVLPFEDDKPPKIAVTDPYISSLKTAIELYKETRMVALEELYKSRAFHATQSIERLADLEEVTASCGHFSFALMDFAEDVLEYLRVLEALKEETEQKPRSRSWTWLNPWQKRVESPKETLQPVSPIHEHTEDTAINHAVPEPIKRADDFADQHNYDGANAWTYRIWSRLRIFRREDVRFAIKVGIGAALYALPAFIDSTRPFFSHWRGEWGLVSYMVVCSMTIGASNTTGANRFIGTFVGGCLAIVAWLISNNNGDVNPWLLGFFGWMVSFGCFYIILVKGNGPMGRFILLTFNLGALYSYSLSVKDGDDDDDEGGIDPAIWDIVLHRVTSVIVGCIWAFIITRLIWPISARKKLSHGICILWLRMSLIWKRDPLAMFLLGTPKSTYMDIREEAGLQSFLAYLRSLRAAACSEFELKGPFPDKVIGRVLERTGRMLDAFHALNVVISKDMACTPGEAAVLRFTRNERIALSSRISHLFSVLASSMKLEYPLNDVLPSIEHSRDRLLARLYEFRRQEDGKGDGVAEQDYELLYAYTLVTGQLSLDIKAVSAEIETLYGRLDEENFKLQ</sequence>
<evidence type="ECO:0000256" key="2">
    <source>
        <dbReference type="ARBA" id="ARBA00022692"/>
    </source>
</evidence>
<feature type="transmembrane region" description="Helical" evidence="6">
    <location>
        <begin position="684"/>
        <end position="703"/>
    </location>
</feature>
<feature type="transmembrane region" description="Helical" evidence="6">
    <location>
        <begin position="800"/>
        <end position="823"/>
    </location>
</feature>
<keyword evidence="2 6" id="KW-0812">Transmembrane</keyword>
<dbReference type="PRINTS" id="PR02047">
    <property type="entry name" value="BREFELDNASP4"/>
</dbReference>
<accession>A0A9P4Q3U7</accession>
<feature type="compositionally biased region" description="Polar residues" evidence="5">
    <location>
        <begin position="391"/>
        <end position="416"/>
    </location>
</feature>
<feature type="transmembrane region" description="Helical" evidence="6">
    <location>
        <begin position="159"/>
        <end position="182"/>
    </location>
</feature>
<keyword evidence="3 6" id="KW-1133">Transmembrane helix</keyword>
<comment type="caution">
    <text evidence="8">The sequence shown here is derived from an EMBL/GenBank/DDBJ whole genome shotgun (WGS) entry which is preliminary data.</text>
</comment>
<evidence type="ECO:0000313" key="9">
    <source>
        <dbReference type="Proteomes" id="UP000799441"/>
    </source>
</evidence>
<feature type="transmembrane region" description="Helical" evidence="6">
    <location>
        <begin position="733"/>
        <end position="754"/>
    </location>
</feature>
<feature type="transmembrane region" description="Helical" evidence="6">
    <location>
        <begin position="710"/>
        <end position="727"/>
    </location>
</feature>
<dbReference type="PANTHER" id="PTHR47804:SF1">
    <property type="entry name" value="DUF2421 DOMAIN-CONTAINING PROTEIN"/>
    <property type="match status" value="1"/>
</dbReference>
<dbReference type="OrthoDB" id="68611at2759"/>
<dbReference type="InterPro" id="IPR049453">
    <property type="entry name" value="Memb_transporter_dom"/>
</dbReference>